<evidence type="ECO:0000313" key="11">
    <source>
        <dbReference type="EMBL" id="KAH3857510.1"/>
    </source>
</evidence>
<accession>A0A9D4LFC5</accession>
<dbReference type="GO" id="GO:0016020">
    <property type="term" value="C:membrane"/>
    <property type="evidence" value="ECO:0007669"/>
    <property type="project" value="UniProtKB-SubCell"/>
</dbReference>
<evidence type="ECO:0000256" key="7">
    <source>
        <dbReference type="ARBA" id="ARBA00022989"/>
    </source>
</evidence>
<gene>
    <name evidence="11" type="ORF">DPMN_100119</name>
</gene>
<keyword evidence="7" id="KW-1133">Transmembrane helix</keyword>
<comment type="caution">
    <text evidence="11">The sequence shown here is derived from an EMBL/GenBank/DDBJ whole genome shotgun (WGS) entry which is preliminary data.</text>
</comment>
<keyword evidence="3" id="KW-0328">Glycosyltransferase</keyword>
<keyword evidence="12" id="KW-1185">Reference proteome</keyword>
<evidence type="ECO:0000256" key="6">
    <source>
        <dbReference type="ARBA" id="ARBA00022968"/>
    </source>
</evidence>
<reference evidence="11" key="1">
    <citation type="journal article" date="2019" name="bioRxiv">
        <title>The Genome of the Zebra Mussel, Dreissena polymorpha: A Resource for Invasive Species Research.</title>
        <authorList>
            <person name="McCartney M.A."/>
            <person name="Auch B."/>
            <person name="Kono T."/>
            <person name="Mallez S."/>
            <person name="Zhang Y."/>
            <person name="Obille A."/>
            <person name="Becker A."/>
            <person name="Abrahante J.E."/>
            <person name="Garbe J."/>
            <person name="Badalamenti J.P."/>
            <person name="Herman A."/>
            <person name="Mangelson H."/>
            <person name="Liachko I."/>
            <person name="Sullivan S."/>
            <person name="Sone E.D."/>
            <person name="Koren S."/>
            <person name="Silverstein K.A.T."/>
            <person name="Beckman K.B."/>
            <person name="Gohl D.M."/>
        </authorList>
    </citation>
    <scope>NUCLEOTIDE SEQUENCE</scope>
    <source>
        <strain evidence="11">Duluth1</strain>
        <tissue evidence="11">Whole animal</tissue>
    </source>
</reference>
<evidence type="ECO:0000256" key="1">
    <source>
        <dbReference type="ARBA" id="ARBA00004606"/>
    </source>
</evidence>
<evidence type="ECO:0000256" key="5">
    <source>
        <dbReference type="ARBA" id="ARBA00022692"/>
    </source>
</evidence>
<evidence type="ECO:0000256" key="9">
    <source>
        <dbReference type="ARBA" id="ARBA00023180"/>
    </source>
</evidence>
<keyword evidence="4" id="KW-0808">Transferase</keyword>
<organism evidence="11 12">
    <name type="scientific">Dreissena polymorpha</name>
    <name type="common">Zebra mussel</name>
    <name type="synonym">Mytilus polymorpha</name>
    <dbReference type="NCBI Taxonomy" id="45954"/>
    <lineage>
        <taxon>Eukaryota</taxon>
        <taxon>Metazoa</taxon>
        <taxon>Spiralia</taxon>
        <taxon>Lophotrochozoa</taxon>
        <taxon>Mollusca</taxon>
        <taxon>Bivalvia</taxon>
        <taxon>Autobranchia</taxon>
        <taxon>Heteroconchia</taxon>
        <taxon>Euheterodonta</taxon>
        <taxon>Imparidentia</taxon>
        <taxon>Neoheterodontei</taxon>
        <taxon>Myida</taxon>
        <taxon>Dreissenoidea</taxon>
        <taxon>Dreissenidae</taxon>
        <taxon>Dreissena</taxon>
    </lineage>
</organism>
<evidence type="ECO:0000256" key="3">
    <source>
        <dbReference type="ARBA" id="ARBA00022676"/>
    </source>
</evidence>
<dbReference type="PANTHER" id="PTHR19297">
    <property type="entry name" value="GLYCOSYLTRANSFERASE 14 FAMILY MEMBER"/>
    <property type="match status" value="1"/>
</dbReference>
<reference evidence="11" key="2">
    <citation type="submission" date="2020-11" db="EMBL/GenBank/DDBJ databases">
        <authorList>
            <person name="McCartney M.A."/>
            <person name="Auch B."/>
            <person name="Kono T."/>
            <person name="Mallez S."/>
            <person name="Becker A."/>
            <person name="Gohl D.M."/>
            <person name="Silverstein K.A.T."/>
            <person name="Koren S."/>
            <person name="Bechman K.B."/>
            <person name="Herman A."/>
            <person name="Abrahante J.E."/>
            <person name="Garbe J."/>
        </authorList>
    </citation>
    <scope>NUCLEOTIDE SEQUENCE</scope>
    <source>
        <strain evidence="11">Duluth1</strain>
        <tissue evidence="11">Whole animal</tissue>
    </source>
</reference>
<sequence>MDLLRSWCKNVLWFMQKYPKIFSALLFLVFLTYRHQTKFGPVYQKAPKSYPNIEKQLTPENTKCDIDKQLEQSREVCDQLFSALKLSTDVAEKSYSEKLSRGCSLEDAIENCSALKAALLFGKKRIQADETGFPLAFAIKIHRDENQAFRLLRYIYRTHNVYCIHVDAKASHRIFDAFKRIQACTNNVFVIDDPVDVVYSSIRQVEAELKCMKLMKMTSVSWKYYINLTGQEFMLKSNAEIIHYLRKLNGTNDIESYPLPENHLYRIGQVHTIQNGKIVKTSKKKEHFRLKLNIRKGSAYGLFSREFVNYLLNHPTVKLLKAWLEDTYAPEELVWATINALADAPGGDVNERTYANGKFQCRAVKWRTDASIKCHGKYVHDVCIYGVKDLLWLLQSDFLIANKFYEEFEAAALTCLETAMYSRLLQS</sequence>
<keyword evidence="8" id="KW-0472">Membrane</keyword>
<dbReference type="GO" id="GO:0008375">
    <property type="term" value="F:acetylglucosaminyltransferase activity"/>
    <property type="evidence" value="ECO:0007669"/>
    <property type="project" value="TreeGrafter"/>
</dbReference>
<evidence type="ECO:0000256" key="2">
    <source>
        <dbReference type="ARBA" id="ARBA00004922"/>
    </source>
</evidence>
<dbReference type="EMBL" id="JAIWYP010000003">
    <property type="protein sequence ID" value="KAH3857510.1"/>
    <property type="molecule type" value="Genomic_DNA"/>
</dbReference>
<evidence type="ECO:0000256" key="10">
    <source>
        <dbReference type="ARBA" id="ARBA00038150"/>
    </source>
</evidence>
<keyword evidence="5" id="KW-0812">Transmembrane</keyword>
<name>A0A9D4LFC5_DREPO</name>
<comment type="similarity">
    <text evidence="10">Belongs to the glycosyltransferase 14 family.</text>
</comment>
<proteinExistence type="inferred from homology"/>
<comment type="subcellular location">
    <subcellularLocation>
        <location evidence="1">Membrane</location>
        <topology evidence="1">Single-pass type II membrane protein</topology>
    </subcellularLocation>
</comment>
<comment type="pathway">
    <text evidence="2">Protein modification; protein glycosylation.</text>
</comment>
<dbReference type="OrthoDB" id="2019572at2759"/>
<dbReference type="Proteomes" id="UP000828390">
    <property type="component" value="Unassembled WGS sequence"/>
</dbReference>
<keyword evidence="6" id="KW-0735">Signal-anchor</keyword>
<dbReference type="AlphaFoldDB" id="A0A9D4LFC5"/>
<protein>
    <recommendedName>
        <fullName evidence="13">Beta-1,3-galactosyl-O-glycosyl-glycoprotein beta-1,6-N-acetylglucosaminyltransferase</fullName>
    </recommendedName>
</protein>
<keyword evidence="9" id="KW-0325">Glycoprotein</keyword>
<dbReference type="InterPro" id="IPR003406">
    <property type="entry name" value="Glyco_trans_14"/>
</dbReference>
<dbReference type="PANTHER" id="PTHR19297:SF191">
    <property type="entry name" value="PROTEIN XYLOSYLTRANSFERASE"/>
    <property type="match status" value="1"/>
</dbReference>
<dbReference type="Pfam" id="PF02485">
    <property type="entry name" value="Branch"/>
    <property type="match status" value="1"/>
</dbReference>
<evidence type="ECO:0000313" key="12">
    <source>
        <dbReference type="Proteomes" id="UP000828390"/>
    </source>
</evidence>
<evidence type="ECO:0008006" key="13">
    <source>
        <dbReference type="Google" id="ProtNLM"/>
    </source>
</evidence>
<evidence type="ECO:0000256" key="8">
    <source>
        <dbReference type="ARBA" id="ARBA00023136"/>
    </source>
</evidence>
<evidence type="ECO:0000256" key="4">
    <source>
        <dbReference type="ARBA" id="ARBA00022679"/>
    </source>
</evidence>